<feature type="non-terminal residue" evidence="1">
    <location>
        <position position="264"/>
    </location>
</feature>
<protein>
    <recommendedName>
        <fullName evidence="2">Beta-N-acetylhexosaminidase</fullName>
    </recommendedName>
</protein>
<reference evidence="1" key="1">
    <citation type="journal article" date="2014" name="Front. Microbiol.">
        <title>High frequency of phylogenetically diverse reductive dehalogenase-homologous genes in deep subseafloor sedimentary metagenomes.</title>
        <authorList>
            <person name="Kawai M."/>
            <person name="Futagami T."/>
            <person name="Toyoda A."/>
            <person name="Takaki Y."/>
            <person name="Nishi S."/>
            <person name="Hori S."/>
            <person name="Arai W."/>
            <person name="Tsubouchi T."/>
            <person name="Morono Y."/>
            <person name="Uchiyama I."/>
            <person name="Ito T."/>
            <person name="Fujiyama A."/>
            <person name="Inagaki F."/>
            <person name="Takami H."/>
        </authorList>
    </citation>
    <scope>NUCLEOTIDE SEQUENCE</scope>
    <source>
        <strain evidence="1">Expedition CK06-06</strain>
    </source>
</reference>
<dbReference type="Gene3D" id="3.20.20.80">
    <property type="entry name" value="Glycosidases"/>
    <property type="match status" value="1"/>
</dbReference>
<accession>X0UYE0</accession>
<evidence type="ECO:0008006" key="2">
    <source>
        <dbReference type="Google" id="ProtNLM"/>
    </source>
</evidence>
<name>X0UYE0_9ZZZZ</name>
<dbReference type="AlphaFoldDB" id="X0UYE0"/>
<organism evidence="1">
    <name type="scientific">marine sediment metagenome</name>
    <dbReference type="NCBI Taxonomy" id="412755"/>
    <lineage>
        <taxon>unclassified sequences</taxon>
        <taxon>metagenomes</taxon>
        <taxon>ecological metagenomes</taxon>
    </lineage>
</organism>
<feature type="non-terminal residue" evidence="1">
    <location>
        <position position="1"/>
    </location>
</feature>
<dbReference type="InterPro" id="IPR017853">
    <property type="entry name" value="GH"/>
</dbReference>
<dbReference type="SUPFAM" id="SSF51445">
    <property type="entry name" value="(Trans)glycosidases"/>
    <property type="match status" value="1"/>
</dbReference>
<sequence length="264" mass="30839">RTGVVAAAHTAGGLRFAGQALAEAFDPAGYFPGGRIVDWPAHPLRALLIHMSHYDPRWCSWKRKEKPIDMDVAGNVIREAARARFNAIMIDVADGVIYRTHPELKRRYSVPMASLRKLVRLAESLGMEIIPKLNFSKSFHRHHHNKWMRPYNKLSDNDEYYRHAFALMVELVRVTRPRYFHIGMDEDNEHTLKSYVSKVTALRNWLKDREIRTVQWVDLGKLWQPEVERKMRAAVGRLPKDVMLTYWAYGGREFNWISKGEFRP</sequence>
<proteinExistence type="predicted"/>
<gene>
    <name evidence="1" type="ORF">S01H1_46112</name>
</gene>
<evidence type="ECO:0000313" key="1">
    <source>
        <dbReference type="EMBL" id="GAG05318.1"/>
    </source>
</evidence>
<dbReference type="EMBL" id="BARS01029507">
    <property type="protein sequence ID" value="GAG05318.1"/>
    <property type="molecule type" value="Genomic_DNA"/>
</dbReference>
<comment type="caution">
    <text evidence="1">The sequence shown here is derived from an EMBL/GenBank/DDBJ whole genome shotgun (WGS) entry which is preliminary data.</text>
</comment>